<evidence type="ECO:0000256" key="2">
    <source>
        <dbReference type="ARBA" id="ARBA00009025"/>
    </source>
</evidence>
<keyword evidence="9 16" id="KW-0249">Electron transport</keyword>
<evidence type="ECO:0000256" key="14">
    <source>
        <dbReference type="ARBA" id="ARBA00023136"/>
    </source>
</evidence>
<dbReference type="InterPro" id="IPR003918">
    <property type="entry name" value="NADH_UbQ_OxRdtase"/>
</dbReference>
<dbReference type="AlphaFoldDB" id="D1GL12"/>
<dbReference type="GO" id="GO:0008137">
    <property type="term" value="F:NADH dehydrogenase (ubiquinone) activity"/>
    <property type="evidence" value="ECO:0007669"/>
    <property type="project" value="UniProtKB-UniRule"/>
</dbReference>
<comment type="function">
    <text evidence="16">Core subunit of the mitochondrial membrane respiratory chain NADH dehydrogenase (Complex I) which catalyzes electron transfer from NADH through the respiratory chain, using ubiquinone as an electron acceptor. Essential for the catalytic activity and assembly of complex I.</text>
</comment>
<feature type="transmembrane region" description="Helical" evidence="16">
    <location>
        <begin position="44"/>
        <end position="70"/>
    </location>
</feature>
<gene>
    <name evidence="18" type="primary">nad4</name>
</gene>
<keyword evidence="6 16" id="KW-0679">Respiratory chain</keyword>
<comment type="similarity">
    <text evidence="2 16">Belongs to the complex I subunit 4 family.</text>
</comment>
<comment type="subcellular location">
    <subcellularLocation>
        <location evidence="1 16">Mitochondrion membrane</location>
        <topology evidence="1 16">Multi-pass membrane protein</topology>
    </subcellularLocation>
</comment>
<dbReference type="GO" id="GO:0003954">
    <property type="term" value="F:NADH dehydrogenase activity"/>
    <property type="evidence" value="ECO:0007669"/>
    <property type="project" value="TreeGrafter"/>
</dbReference>
<evidence type="ECO:0000259" key="17">
    <source>
        <dbReference type="Pfam" id="PF00361"/>
    </source>
</evidence>
<feature type="domain" description="NADH:quinone oxidoreductase/Mrp antiporter transmembrane" evidence="17">
    <location>
        <begin position="91"/>
        <end position="365"/>
    </location>
</feature>
<comment type="catalytic activity">
    <reaction evidence="15 16">
        <text>a ubiquinone + NADH + 5 H(+)(in) = a ubiquinol + NAD(+) + 4 H(+)(out)</text>
        <dbReference type="Rhea" id="RHEA:29091"/>
        <dbReference type="Rhea" id="RHEA-COMP:9565"/>
        <dbReference type="Rhea" id="RHEA-COMP:9566"/>
        <dbReference type="ChEBI" id="CHEBI:15378"/>
        <dbReference type="ChEBI" id="CHEBI:16389"/>
        <dbReference type="ChEBI" id="CHEBI:17976"/>
        <dbReference type="ChEBI" id="CHEBI:57540"/>
        <dbReference type="ChEBI" id="CHEBI:57945"/>
        <dbReference type="EC" id="7.1.1.2"/>
    </reaction>
</comment>
<dbReference type="PANTHER" id="PTHR43507:SF20">
    <property type="entry name" value="NADH-UBIQUINONE OXIDOREDUCTASE CHAIN 4"/>
    <property type="match status" value="1"/>
</dbReference>
<name>D1GL12_9ASCI</name>
<evidence type="ECO:0000256" key="12">
    <source>
        <dbReference type="ARBA" id="ARBA00023075"/>
    </source>
</evidence>
<dbReference type="GO" id="GO:0031966">
    <property type="term" value="C:mitochondrial membrane"/>
    <property type="evidence" value="ECO:0007669"/>
    <property type="project" value="UniProtKB-SubCell"/>
</dbReference>
<evidence type="ECO:0000256" key="9">
    <source>
        <dbReference type="ARBA" id="ARBA00022982"/>
    </source>
</evidence>
<evidence type="ECO:0000256" key="13">
    <source>
        <dbReference type="ARBA" id="ARBA00023128"/>
    </source>
</evidence>
<keyword evidence="14 16" id="KW-0472">Membrane</keyword>
<evidence type="ECO:0000256" key="6">
    <source>
        <dbReference type="ARBA" id="ARBA00022660"/>
    </source>
</evidence>
<proteinExistence type="inferred from homology"/>
<keyword evidence="12 16" id="KW-0830">Ubiquinone</keyword>
<evidence type="ECO:0000256" key="10">
    <source>
        <dbReference type="ARBA" id="ARBA00022989"/>
    </source>
</evidence>
<dbReference type="PANTHER" id="PTHR43507">
    <property type="entry name" value="NADH-UBIQUINONE OXIDOREDUCTASE CHAIN 4"/>
    <property type="match status" value="1"/>
</dbReference>
<evidence type="ECO:0000256" key="1">
    <source>
        <dbReference type="ARBA" id="ARBA00004225"/>
    </source>
</evidence>
<dbReference type="EC" id="7.1.1.2" evidence="3 16"/>
<organism evidence="18">
    <name type="scientific">Diplosoma listerianum</name>
    <dbReference type="NCBI Taxonomy" id="168635"/>
    <lineage>
        <taxon>Eukaryota</taxon>
        <taxon>Metazoa</taxon>
        <taxon>Chordata</taxon>
        <taxon>Tunicata</taxon>
        <taxon>Ascidiacea</taxon>
        <taxon>Aplousobranchia</taxon>
        <taxon>Didemnidae</taxon>
        <taxon>Diplosoma</taxon>
    </lineage>
</organism>
<dbReference type="Pfam" id="PF00361">
    <property type="entry name" value="Proton_antipo_M"/>
    <property type="match status" value="1"/>
</dbReference>
<dbReference type="GO" id="GO:0048039">
    <property type="term" value="F:ubiquinone binding"/>
    <property type="evidence" value="ECO:0007669"/>
    <property type="project" value="TreeGrafter"/>
</dbReference>
<feature type="transmembrane region" description="Helical" evidence="16">
    <location>
        <begin position="399"/>
        <end position="418"/>
    </location>
</feature>
<feature type="transmembrane region" description="Helical" evidence="16">
    <location>
        <begin position="354"/>
        <end position="378"/>
    </location>
</feature>
<feature type="transmembrane region" description="Helical" evidence="16">
    <location>
        <begin position="166"/>
        <end position="188"/>
    </location>
</feature>
<protein>
    <recommendedName>
        <fullName evidence="4 16">NADH-ubiquinone oxidoreductase chain 4</fullName>
        <ecNumber evidence="3 16">7.1.1.2</ecNumber>
    </recommendedName>
</protein>
<feature type="transmembrane region" description="Helical" evidence="16">
    <location>
        <begin position="254"/>
        <end position="277"/>
    </location>
</feature>
<feature type="transmembrane region" description="Helical" evidence="16">
    <location>
        <begin position="76"/>
        <end position="100"/>
    </location>
</feature>
<feature type="transmembrane region" description="Helical" evidence="16">
    <location>
        <begin position="323"/>
        <end position="342"/>
    </location>
</feature>
<keyword evidence="8" id="KW-1278">Translocase</keyword>
<evidence type="ECO:0000256" key="3">
    <source>
        <dbReference type="ARBA" id="ARBA00012944"/>
    </source>
</evidence>
<feature type="transmembrane region" description="Helical" evidence="16">
    <location>
        <begin position="283"/>
        <end position="303"/>
    </location>
</feature>
<evidence type="ECO:0000256" key="15">
    <source>
        <dbReference type="ARBA" id="ARBA00049551"/>
    </source>
</evidence>
<dbReference type="GO" id="GO:0015990">
    <property type="term" value="P:electron transport coupled proton transport"/>
    <property type="evidence" value="ECO:0007669"/>
    <property type="project" value="TreeGrafter"/>
</dbReference>
<sequence length="420" mass="49755">MFILIWFFFTKNTSLCIFYYYIFFMLMIKSIFMTGECCFSNHLFFFAYDYFSIILIILSFIIILMSSFFIKSHYLWYFKMTPLLCIIFSSLNILFFFIFFEMSLIPILMLFSLLGTYKERFLSLVYFFIFTSFSGMPLMITIIMLIKNNINNYLFLSMLDLKMNEIIVICIFLGFMAKLPVFGVHYWLPKAHVDAPTGGSMILAGVLLKLGGFGFLRLMMILPLSNLYFLFSILGAMGYFMSSFICLRLIDYKVIVAYSSVSHMSLAFSGLMLSFFFSSKGAFLMFIGHGIVSPMMFFFSHILYKNMNTRDITIMKGFMHMNLLSFFFIFFFFMNLGLPPFINFWGEFYIMYGLFFNFKLAFFFFFMGFMTNSIYSIYLMTTIMHSKMNNMFLLKKQSFLEKMMCFYSTFLLFLITFMSF</sequence>
<dbReference type="InterPro" id="IPR001750">
    <property type="entry name" value="ND/Mrp_TM"/>
</dbReference>
<keyword evidence="13 16" id="KW-0496">Mitochondrion</keyword>
<evidence type="ECO:0000256" key="4">
    <source>
        <dbReference type="ARBA" id="ARBA00021006"/>
    </source>
</evidence>
<evidence type="ECO:0000256" key="11">
    <source>
        <dbReference type="ARBA" id="ARBA00023027"/>
    </source>
</evidence>
<keyword evidence="7 16" id="KW-0812">Transmembrane</keyword>
<evidence type="ECO:0000313" key="18">
    <source>
        <dbReference type="EMBL" id="CAX68859.1"/>
    </source>
</evidence>
<feature type="transmembrane region" description="Helical" evidence="16">
    <location>
        <begin position="227"/>
        <end position="247"/>
    </location>
</feature>
<dbReference type="PRINTS" id="PR01437">
    <property type="entry name" value="NUOXDRDTASE4"/>
</dbReference>
<evidence type="ECO:0000256" key="7">
    <source>
        <dbReference type="ARBA" id="ARBA00022692"/>
    </source>
</evidence>
<feature type="transmembrane region" description="Helical" evidence="16">
    <location>
        <begin position="200"/>
        <end position="221"/>
    </location>
</feature>
<keyword evidence="11 16" id="KW-0520">NAD</keyword>
<evidence type="ECO:0000256" key="16">
    <source>
        <dbReference type="RuleBase" id="RU003297"/>
    </source>
</evidence>
<keyword evidence="10 16" id="KW-1133">Transmembrane helix</keyword>
<evidence type="ECO:0000256" key="8">
    <source>
        <dbReference type="ARBA" id="ARBA00022967"/>
    </source>
</evidence>
<accession>D1GL12</accession>
<feature type="transmembrane region" description="Helical" evidence="16">
    <location>
        <begin position="12"/>
        <end position="32"/>
    </location>
</feature>
<reference evidence="18" key="1">
    <citation type="journal article" date="2009" name="Mol. Biol. Evol.">
        <title>Hyper-variability of ascidian mitochondrial gene order: exposing the myth of deuterostome organelle genome stability.</title>
        <authorList>
            <person name="Gissi C."/>
            <person name="Pesole G."/>
            <person name="Mastrototaro F."/>
            <person name="Iannelli F."/>
            <person name="Guida V."/>
            <person name="Griggio F."/>
        </authorList>
    </citation>
    <scope>NUCLEOTIDE SEQUENCE</scope>
    <source>
        <tissue evidence="18">Single colony</tissue>
    </source>
</reference>
<keyword evidence="5 16" id="KW-0813">Transport</keyword>
<feature type="transmembrane region" description="Helical" evidence="16">
    <location>
        <begin position="121"/>
        <end position="146"/>
    </location>
</feature>
<dbReference type="EMBL" id="FN313539">
    <property type="protein sequence ID" value="CAX68859.1"/>
    <property type="molecule type" value="Genomic_DNA"/>
</dbReference>
<geneLocation type="mitochondrion" evidence="18"/>
<evidence type="ECO:0000256" key="5">
    <source>
        <dbReference type="ARBA" id="ARBA00022448"/>
    </source>
</evidence>
<dbReference type="GO" id="GO:0042773">
    <property type="term" value="P:ATP synthesis coupled electron transport"/>
    <property type="evidence" value="ECO:0007669"/>
    <property type="project" value="InterPro"/>
</dbReference>